<dbReference type="RefSeq" id="WP_147206079.1">
    <property type="nucleotide sequence ID" value="NZ_BJYT01000034.1"/>
</dbReference>
<dbReference type="InterPro" id="IPR004143">
    <property type="entry name" value="BPL_LPL_catalytic"/>
</dbReference>
<proteinExistence type="predicted"/>
<dbReference type="InterPro" id="IPR004408">
    <property type="entry name" value="Biotin_CoA_COase_ligase"/>
</dbReference>
<dbReference type="OrthoDB" id="9807064at2"/>
<dbReference type="SUPFAM" id="SSF55681">
    <property type="entry name" value="Class II aaRS and biotin synthetases"/>
    <property type="match status" value="1"/>
</dbReference>
<accession>A0A512BJ01</accession>
<organism evidence="3 4">
    <name type="scientific">Segetibacter aerophilus</name>
    <dbReference type="NCBI Taxonomy" id="670293"/>
    <lineage>
        <taxon>Bacteria</taxon>
        <taxon>Pseudomonadati</taxon>
        <taxon>Bacteroidota</taxon>
        <taxon>Chitinophagia</taxon>
        <taxon>Chitinophagales</taxon>
        <taxon>Chitinophagaceae</taxon>
        <taxon>Segetibacter</taxon>
    </lineage>
</organism>
<dbReference type="Gene3D" id="3.30.930.10">
    <property type="entry name" value="Bira Bifunctional Protein, Domain 2"/>
    <property type="match status" value="1"/>
</dbReference>
<keyword evidence="1 3" id="KW-0436">Ligase</keyword>
<feature type="domain" description="BPL/LPL catalytic" evidence="2">
    <location>
        <begin position="8"/>
        <end position="186"/>
    </location>
</feature>
<dbReference type="Pfam" id="PF03099">
    <property type="entry name" value="BPL_LplA_LipB"/>
    <property type="match status" value="1"/>
</dbReference>
<evidence type="ECO:0000256" key="1">
    <source>
        <dbReference type="ARBA" id="ARBA00022598"/>
    </source>
</evidence>
<gene>
    <name evidence="3" type="ORF">SAE01_44480</name>
</gene>
<dbReference type="PROSITE" id="PS51733">
    <property type="entry name" value="BPL_LPL_CATALYTIC"/>
    <property type="match status" value="1"/>
</dbReference>
<protein>
    <submittedName>
        <fullName evidence="3">Biotin--[acetyl-CoA-carboxylase] ligase</fullName>
    </submittedName>
</protein>
<evidence type="ECO:0000313" key="4">
    <source>
        <dbReference type="Proteomes" id="UP000321513"/>
    </source>
</evidence>
<evidence type="ECO:0000313" key="3">
    <source>
        <dbReference type="EMBL" id="GEO11952.1"/>
    </source>
</evidence>
<evidence type="ECO:0000259" key="2">
    <source>
        <dbReference type="PROSITE" id="PS51733"/>
    </source>
</evidence>
<comment type="caution">
    <text evidence="3">The sequence shown here is derived from an EMBL/GenBank/DDBJ whole genome shotgun (WGS) entry which is preliminary data.</text>
</comment>
<dbReference type="Proteomes" id="UP000321513">
    <property type="component" value="Unassembled WGS sequence"/>
</dbReference>
<reference evidence="3 4" key="1">
    <citation type="submission" date="2019-07" db="EMBL/GenBank/DDBJ databases">
        <title>Whole genome shotgun sequence of Segetibacter aerophilus NBRC 106135.</title>
        <authorList>
            <person name="Hosoyama A."/>
            <person name="Uohara A."/>
            <person name="Ohji S."/>
            <person name="Ichikawa N."/>
        </authorList>
    </citation>
    <scope>NUCLEOTIDE SEQUENCE [LARGE SCALE GENOMIC DNA]</scope>
    <source>
        <strain evidence="3 4">NBRC 106135</strain>
    </source>
</reference>
<dbReference type="NCBIfam" id="TIGR00121">
    <property type="entry name" value="birA_ligase"/>
    <property type="match status" value="1"/>
</dbReference>
<dbReference type="GO" id="GO:0004077">
    <property type="term" value="F:biotin--[biotin carboxyl-carrier protein] ligase activity"/>
    <property type="evidence" value="ECO:0007669"/>
    <property type="project" value="InterPro"/>
</dbReference>
<sequence length="250" mass="28110">MPSDNPIGEPFFELSEVESSNNYAMQKVQAHLAVHGTTWFAHFQKAGKGQRGKEWKAEPSQNIMLSCVVEPALLSVDNQFLLNAAVALACHDFFKLYAVDKTSIKWPNDIYWEDRKAGGVLIENVLSGERWRYSIIGIGININQTLFPVGVRNPVSLKQITGKTYDIIKLAKELCISLETRWQQLLLLPASHLLKEYSVHLYKLNQSANFEKNGNFFSGIIRGVTKTGELLISQDNHAATSYSTVNWVLP</sequence>
<keyword evidence="4" id="KW-1185">Reference proteome</keyword>
<dbReference type="AlphaFoldDB" id="A0A512BJ01"/>
<name>A0A512BJ01_9BACT</name>
<dbReference type="GO" id="GO:0005737">
    <property type="term" value="C:cytoplasm"/>
    <property type="evidence" value="ECO:0007669"/>
    <property type="project" value="TreeGrafter"/>
</dbReference>
<dbReference type="PANTHER" id="PTHR12835:SF5">
    <property type="entry name" value="BIOTIN--PROTEIN LIGASE"/>
    <property type="match status" value="1"/>
</dbReference>
<dbReference type="EMBL" id="BJYT01000034">
    <property type="protein sequence ID" value="GEO11952.1"/>
    <property type="molecule type" value="Genomic_DNA"/>
</dbReference>
<dbReference type="PANTHER" id="PTHR12835">
    <property type="entry name" value="BIOTIN PROTEIN LIGASE"/>
    <property type="match status" value="1"/>
</dbReference>
<dbReference type="InterPro" id="IPR045864">
    <property type="entry name" value="aa-tRNA-synth_II/BPL/LPL"/>
</dbReference>